<feature type="transmembrane region" description="Helical" evidence="1">
    <location>
        <begin position="6"/>
        <end position="23"/>
    </location>
</feature>
<dbReference type="Proteomes" id="UP000748025">
    <property type="component" value="Unassembled WGS sequence"/>
</dbReference>
<keyword evidence="1" id="KW-1133">Transmembrane helix</keyword>
<feature type="transmembrane region" description="Helical" evidence="1">
    <location>
        <begin position="215"/>
        <end position="240"/>
    </location>
</feature>
<feature type="transmembrane region" description="Helical" evidence="1">
    <location>
        <begin position="184"/>
        <end position="209"/>
    </location>
</feature>
<dbReference type="OrthoDB" id="3205825at2759"/>
<evidence type="ECO:0000313" key="3">
    <source>
        <dbReference type="Proteomes" id="UP000748025"/>
    </source>
</evidence>
<dbReference type="AlphaFoldDB" id="A0A9P7NAG8"/>
<reference evidence="2" key="1">
    <citation type="journal article" date="2020" name="bioRxiv">
        <title>Whole genome comparisons of ergot fungi reveals the divergence and evolution of species within the genus Claviceps are the result of varying mechanisms driving genome evolution and host range expansion.</title>
        <authorList>
            <person name="Wyka S.A."/>
            <person name="Mondo S.J."/>
            <person name="Liu M."/>
            <person name="Dettman J."/>
            <person name="Nalam V."/>
            <person name="Broders K.D."/>
        </authorList>
    </citation>
    <scope>NUCLEOTIDE SEQUENCE</scope>
    <source>
        <strain evidence="2">CCC 602</strain>
    </source>
</reference>
<dbReference type="PANTHER" id="PTHR35179:SF1">
    <property type="entry name" value="INTEGRAL MEMBRANE PROTEIN"/>
    <property type="match status" value="1"/>
</dbReference>
<feature type="transmembrane region" description="Helical" evidence="1">
    <location>
        <begin position="154"/>
        <end position="172"/>
    </location>
</feature>
<keyword evidence="1" id="KW-0812">Transmembrane</keyword>
<feature type="transmembrane region" description="Helical" evidence="1">
    <location>
        <begin position="43"/>
        <end position="64"/>
    </location>
</feature>
<sequence length="344" mass="38426">MIDLAAIYFGIFLGVFPLTLVKIARQTRKIIAQSQSQSWQNAYLYMIWIEALVNFVFAIVTFLYLTDVIPGSPALYYGTVGLWAIQTQLLSQIIANRVSLIMVNKRKGQWLKWSLFGLIACVNIAVCAIWPAAYEVNATDEQKHINDIFEKVEKTFFLVVDLGLNLIFLYLVRFRLIAHGLSKYWLLFKFNCALVVLSTGMDAALLGMLSLPSPYLYVQFAPVVYIVKLHVELTMASLIAKIVRKSVTNAHVHAVYPNQSSRNQGKNYAHVLEGNQRGGGTQSSNVTCTDTYGNDVEIQKTDSASDIPLTCYAGKIGIVKTITTTVSSADQAREYHARDYKGSL</sequence>
<keyword evidence="3" id="KW-1185">Reference proteome</keyword>
<protein>
    <recommendedName>
        <fullName evidence="4">Integral membrane protein</fullName>
    </recommendedName>
</protein>
<evidence type="ECO:0000256" key="1">
    <source>
        <dbReference type="SAM" id="Phobius"/>
    </source>
</evidence>
<evidence type="ECO:0000313" key="2">
    <source>
        <dbReference type="EMBL" id="KAG6002676.1"/>
    </source>
</evidence>
<dbReference type="PANTHER" id="PTHR35179">
    <property type="entry name" value="PROTEIN CBG02620"/>
    <property type="match status" value="1"/>
</dbReference>
<feature type="transmembrane region" description="Helical" evidence="1">
    <location>
        <begin position="115"/>
        <end position="134"/>
    </location>
</feature>
<organism evidence="2 3">
    <name type="scientific">Claviceps pusilla</name>
    <dbReference type="NCBI Taxonomy" id="123648"/>
    <lineage>
        <taxon>Eukaryota</taxon>
        <taxon>Fungi</taxon>
        <taxon>Dikarya</taxon>
        <taxon>Ascomycota</taxon>
        <taxon>Pezizomycotina</taxon>
        <taxon>Sordariomycetes</taxon>
        <taxon>Hypocreomycetidae</taxon>
        <taxon>Hypocreales</taxon>
        <taxon>Clavicipitaceae</taxon>
        <taxon>Claviceps</taxon>
    </lineage>
</organism>
<proteinExistence type="predicted"/>
<gene>
    <name evidence="2" type="ORF">E4U43_001080</name>
</gene>
<accession>A0A9P7NAG8</accession>
<dbReference type="EMBL" id="SRPW01001330">
    <property type="protein sequence ID" value="KAG6002676.1"/>
    <property type="molecule type" value="Genomic_DNA"/>
</dbReference>
<feature type="transmembrane region" description="Helical" evidence="1">
    <location>
        <begin position="76"/>
        <end position="95"/>
    </location>
</feature>
<comment type="caution">
    <text evidence="2">The sequence shown here is derived from an EMBL/GenBank/DDBJ whole genome shotgun (WGS) entry which is preliminary data.</text>
</comment>
<keyword evidence="1" id="KW-0472">Membrane</keyword>
<evidence type="ECO:0008006" key="4">
    <source>
        <dbReference type="Google" id="ProtNLM"/>
    </source>
</evidence>
<name>A0A9P7NAG8_9HYPO</name>